<dbReference type="EMBL" id="BMAV01024533">
    <property type="protein sequence ID" value="GFS33761.1"/>
    <property type="molecule type" value="Genomic_DNA"/>
</dbReference>
<reference evidence="2" key="1">
    <citation type="submission" date="2020-08" db="EMBL/GenBank/DDBJ databases">
        <title>Multicomponent nature underlies the extraordinary mechanical properties of spider dragline silk.</title>
        <authorList>
            <person name="Kono N."/>
            <person name="Nakamura H."/>
            <person name="Mori M."/>
            <person name="Yoshida Y."/>
            <person name="Ohtoshi R."/>
            <person name="Malay A.D."/>
            <person name="Moran D.A.P."/>
            <person name="Tomita M."/>
            <person name="Numata K."/>
            <person name="Arakawa K."/>
        </authorList>
    </citation>
    <scope>NUCLEOTIDE SEQUENCE</scope>
</reference>
<evidence type="ECO:0000313" key="2">
    <source>
        <dbReference type="EMBL" id="GFS33761.1"/>
    </source>
</evidence>
<dbReference type="AlphaFoldDB" id="A0A8X6I711"/>
<dbReference type="Proteomes" id="UP000886998">
    <property type="component" value="Unassembled WGS sequence"/>
</dbReference>
<keyword evidence="1" id="KW-0732">Signal</keyword>
<feature type="signal peptide" evidence="1">
    <location>
        <begin position="1"/>
        <end position="20"/>
    </location>
</feature>
<name>A0A8X6I711_9ARAC</name>
<keyword evidence="3" id="KW-1185">Reference proteome</keyword>
<protein>
    <submittedName>
        <fullName evidence="2">Uncharacterized protein</fullName>
    </submittedName>
</protein>
<organism evidence="2 3">
    <name type="scientific">Trichonephila inaurata madagascariensis</name>
    <dbReference type="NCBI Taxonomy" id="2747483"/>
    <lineage>
        <taxon>Eukaryota</taxon>
        <taxon>Metazoa</taxon>
        <taxon>Ecdysozoa</taxon>
        <taxon>Arthropoda</taxon>
        <taxon>Chelicerata</taxon>
        <taxon>Arachnida</taxon>
        <taxon>Araneae</taxon>
        <taxon>Araneomorphae</taxon>
        <taxon>Entelegynae</taxon>
        <taxon>Araneoidea</taxon>
        <taxon>Nephilidae</taxon>
        <taxon>Trichonephila</taxon>
        <taxon>Trichonephila inaurata</taxon>
    </lineage>
</organism>
<comment type="caution">
    <text evidence="2">The sequence shown here is derived from an EMBL/GenBank/DDBJ whole genome shotgun (WGS) entry which is preliminary data.</text>
</comment>
<gene>
    <name evidence="2" type="primary">NCL1_31519</name>
    <name evidence="2" type="ORF">TNIN_113351</name>
</gene>
<feature type="chain" id="PRO_5036479717" evidence="1">
    <location>
        <begin position="21"/>
        <end position="155"/>
    </location>
</feature>
<evidence type="ECO:0000313" key="3">
    <source>
        <dbReference type="Proteomes" id="UP000886998"/>
    </source>
</evidence>
<accession>A0A8X6I711</accession>
<proteinExistence type="predicted"/>
<evidence type="ECO:0000256" key="1">
    <source>
        <dbReference type="SAM" id="SignalP"/>
    </source>
</evidence>
<sequence length="155" mass="16725">MFLCVFKLLLFTIVANNVRAQCSVNEYCTSSCSAILNRFQAGNRPRICNWAGPIPQVCCPRNTGNQASPVRTPIAETPVVENTLAQCSVNEYCTSSCTSILNRFEAGNPPRICSWAGSTPLSCCPLNTGNRVSLARAPVAERKPNQISSISPDGK</sequence>